<dbReference type="PROSITE" id="PS50234">
    <property type="entry name" value="VWFA"/>
    <property type="match status" value="1"/>
</dbReference>
<dbReference type="Pfam" id="PF00092">
    <property type="entry name" value="VWA"/>
    <property type="match status" value="1"/>
</dbReference>
<feature type="zinc finger region" description="C3H1-type" evidence="2">
    <location>
        <begin position="1544"/>
        <end position="1571"/>
    </location>
</feature>
<name>A0ABP0ISL9_9DINO</name>
<dbReference type="Gene3D" id="3.30.300.30">
    <property type="match status" value="1"/>
</dbReference>
<feature type="domain" description="C3H1-type" evidence="4">
    <location>
        <begin position="1544"/>
        <end position="1571"/>
    </location>
</feature>
<dbReference type="Pfam" id="PF10354">
    <property type="entry name" value="BMT5-like"/>
    <property type="match status" value="1"/>
</dbReference>
<dbReference type="EMBL" id="CAXAMM010004936">
    <property type="protein sequence ID" value="CAK9005428.1"/>
    <property type="molecule type" value="Genomic_DNA"/>
</dbReference>
<dbReference type="SUPFAM" id="SSF53335">
    <property type="entry name" value="S-adenosyl-L-methionine-dependent methyltransferases"/>
    <property type="match status" value="1"/>
</dbReference>
<dbReference type="Proteomes" id="UP001642464">
    <property type="component" value="Unassembled WGS sequence"/>
</dbReference>
<dbReference type="Gene3D" id="3.40.50.12780">
    <property type="entry name" value="N-terminal domain of ligase-like"/>
    <property type="match status" value="1"/>
</dbReference>
<keyword evidence="7" id="KW-1185">Reference proteome</keyword>
<dbReference type="InterPro" id="IPR018391">
    <property type="entry name" value="PQQ_b-propeller_rpt"/>
</dbReference>
<dbReference type="Gene3D" id="1.10.1200.10">
    <property type="entry name" value="ACP-like"/>
    <property type="match status" value="1"/>
</dbReference>
<evidence type="ECO:0000259" key="4">
    <source>
        <dbReference type="PROSITE" id="PS50103"/>
    </source>
</evidence>
<dbReference type="SMART" id="SM00327">
    <property type="entry name" value="VWA"/>
    <property type="match status" value="1"/>
</dbReference>
<dbReference type="SMART" id="SM00564">
    <property type="entry name" value="PQQ"/>
    <property type="match status" value="4"/>
</dbReference>
<keyword evidence="1" id="KW-0694">RNA-binding</keyword>
<dbReference type="InterPro" id="IPR012677">
    <property type="entry name" value="Nucleotide-bd_a/b_plait_sf"/>
</dbReference>
<dbReference type="InterPro" id="IPR045851">
    <property type="entry name" value="AMP-bd_C_sf"/>
</dbReference>
<dbReference type="InterPro" id="IPR000571">
    <property type="entry name" value="Znf_CCCH"/>
</dbReference>
<feature type="domain" description="RRM" evidence="3">
    <location>
        <begin position="1576"/>
        <end position="1661"/>
    </location>
</feature>
<evidence type="ECO:0000256" key="1">
    <source>
        <dbReference type="PROSITE-ProRule" id="PRU00176"/>
    </source>
</evidence>
<dbReference type="InterPro" id="IPR035979">
    <property type="entry name" value="RBD_domain_sf"/>
</dbReference>
<evidence type="ECO:0000256" key="2">
    <source>
        <dbReference type="PROSITE-ProRule" id="PRU00723"/>
    </source>
</evidence>
<evidence type="ECO:0000259" key="5">
    <source>
        <dbReference type="PROSITE" id="PS50234"/>
    </source>
</evidence>
<evidence type="ECO:0000313" key="7">
    <source>
        <dbReference type="Proteomes" id="UP001642464"/>
    </source>
</evidence>
<keyword evidence="2" id="KW-0479">Metal-binding</keyword>
<dbReference type="Pfam" id="PF13360">
    <property type="entry name" value="PQQ_2"/>
    <property type="match status" value="1"/>
</dbReference>
<dbReference type="PANTHER" id="PTHR44394">
    <property type="entry name" value="BETA-ALANINE-ACTIVATING ENZYME"/>
    <property type="match status" value="1"/>
</dbReference>
<accession>A0ABP0ISL9</accession>
<dbReference type="InterPro" id="IPR002035">
    <property type="entry name" value="VWF_A"/>
</dbReference>
<dbReference type="InterPro" id="IPR015943">
    <property type="entry name" value="WD40/YVTN_repeat-like_dom_sf"/>
</dbReference>
<evidence type="ECO:0000259" key="3">
    <source>
        <dbReference type="PROSITE" id="PS50102"/>
    </source>
</evidence>
<dbReference type="InterPro" id="IPR052091">
    <property type="entry name" value="Beta-ala_Activ/Resist"/>
</dbReference>
<dbReference type="PROSITE" id="PS50102">
    <property type="entry name" value="RRM"/>
    <property type="match status" value="1"/>
</dbReference>
<dbReference type="SUPFAM" id="SSF50998">
    <property type="entry name" value="Quinoprotein alcohol dehydrogenase-like"/>
    <property type="match status" value="1"/>
</dbReference>
<reference evidence="6 7" key="1">
    <citation type="submission" date="2024-02" db="EMBL/GenBank/DDBJ databases">
        <authorList>
            <person name="Chen Y."/>
            <person name="Shah S."/>
            <person name="Dougan E. K."/>
            <person name="Thang M."/>
            <person name="Chan C."/>
        </authorList>
    </citation>
    <scope>NUCLEOTIDE SEQUENCE [LARGE SCALE GENOMIC DNA]</scope>
</reference>
<sequence length="1859" mass="202567">MSLTAHAWELRAPEEGDGEAKTARCHVSLLVDAPQRSPADLCLVIDVSGSMQMPAVLKDQESAVLSILDIVCHSCRTVLQSLSPDDRLAIVTYSDQAQVVLPLTCMDAQGQGEAEAAVQKLRADGQTNLWQGLETALELFRTAPDHGPARRAAVPAALVLTDGVPNVEPSGGHLQALRNYRERNGGKLPCTVHTFGFSSDLDSKLLDALAAGGGGGFVFIPDAGFVGTALVNCTAGALAAGGRNARLQLSLGDEVSLEGVLGYQLEEDGSLDLGSVQLGQRKDCRNLVLRGRSIGFCLVLELWNAPLVPRPILLGPFHVADMWRLFLQRCERERERDTVAVIDGEGKTSFQDSFPSLQELQRRVEALAARIPHATVMPQRAQRNLGVCFERTRGVNERRYPAVSVGLTHSHMDEMDLSHRTSVSAVVALLSAIRQQRPYVPLPARLGDCVGLGRERLKDLMGLAKLGAVLCSQQTFMQVLNSWPGRREDVLDVENTPDTPVPVPHHAPDHVEEVPWCSTEPGLPRLYVIFTSGSTGRPKGVEGLESGCLNRLWWQWRCFPWAPGEVCCAHTALSFVDHVAELFGALLAPADGPADRPGPTVVGSAGMEVPQTLRCLKEHQVTRLVITPTLLKAWLLEAENLSFDPWRSLRMVSCSGEVFPRHLLKQLEQVLPSSCRVLNIYGSTEVSGDATCAELPEDDQAAARWWSPELPCGREIHGVQVEVLHVKEAGEELEVQQCGDGEEGEVFVSGACVSSGYFEDPVGTAAAFGVRGFRSGDLGRWERSQRSGRTLMVLGRPMEFSDPFWIRNQACSVTGANGTCFYLIWFSMDISMVLVLSSAPYGRIPIPEFFIIGARPDARCNQLVKLRGQRVELNSVQLALTSLELAQLAQLAAPSPEGSSCRPIFRDACCVVHQSALVAAVVFSGQWEGCRDLNAVRSALAELLPACAVPAHLLALPTLPTLTSGKVDRCAVLREVEASGRGHPEVVEALDVVEALVQSAWREALQTLPEVDATRSFTQAGGDSARLMQLASQLRRRWPREAAEPPPYDAVLEAAEKSRAALVELCQRWRKRKRESVDEPFPCSPWQGMEPTAPVAAPAAPAPAAVLQKGGLLEGGDLDLRRWCLSWRADLHQCVDAPPLLVLASTKTPPVWWLLIGSHSQELGCFVADTGEERWRLRLSDRIEGGCTVGSTGRGRHRVFVGCYDGQLHCFDLEFGNLLWSSFVAHQDEDREIKHAPALLGARTVLVGTHGGRLTALDAEDGARQWSLTMPGAVFAAPVVEGWSLYVATTSGQSLTKFRCPSVLRQIGYSPLPPPSDVVPPVFRSAPSPLLVSFKDLSAPPRAWARRLSAPLFATPVVLSGAGALLVASVDGVVRKLAESDGSERWSVQLDGHTFAAPCVSGPCAAIGTHGGSVFGLSLHRGDVLWKAQLGDVVYGTPFALGSSTFCVVTRKGRLCFLEGQEVWEAAQLEGEVFSSPVAWNATENTATGRGVNLRVAVTWDFFLQHSTVGSMVELAEDMILDFKYSSSASELPGTEKIHNLPALPEERICVWFQKGKCKNGTKCQFMHVRQERDGNVVVVRNLAKSTDPEVLETELLQHFKTYGYVTRIQVKTDLNNRCRGFAFVVFADANSALEALKCPHPFWNIKLKSDLPMYIEGETRPSRKTHSQDRVSSPARLAFTRNQTVLLIGEGDFSFAAASVAMGCLDPSNTLATSVEPPRCTKHLEYLYAKGMECRTDVDATSLTFTESYDVVVFNFPHTGEPSIEANVTLLKRFFRSAVDLLLPGGIVAVSLKQTWPYSEWNLEGCAAMAGLQKGAAYLFPAETLLRHGYTHTTTDDIPHEVEHLEGAKTVEFIRAKD</sequence>
<dbReference type="SUPFAM" id="SSF56801">
    <property type="entry name" value="Acetyl-CoA synthetase-like"/>
    <property type="match status" value="2"/>
</dbReference>
<dbReference type="SUPFAM" id="SSF53300">
    <property type="entry name" value="vWA-like"/>
    <property type="match status" value="1"/>
</dbReference>
<dbReference type="PANTHER" id="PTHR44394:SF1">
    <property type="entry name" value="BETA-ALANINE-ACTIVATING ENZYME"/>
    <property type="match status" value="1"/>
</dbReference>
<dbReference type="SMART" id="SM00356">
    <property type="entry name" value="ZnF_C3H1"/>
    <property type="match status" value="1"/>
</dbReference>
<dbReference type="Gene3D" id="2.130.10.10">
    <property type="entry name" value="YVTN repeat-like/Quinoprotein amine dehydrogenase"/>
    <property type="match status" value="2"/>
</dbReference>
<dbReference type="SMART" id="SM00360">
    <property type="entry name" value="RRM"/>
    <property type="match status" value="1"/>
</dbReference>
<evidence type="ECO:0000313" key="6">
    <source>
        <dbReference type="EMBL" id="CAK9005428.1"/>
    </source>
</evidence>
<gene>
    <name evidence="6" type="ORF">SCF082_LOCUS8591</name>
</gene>
<dbReference type="InterPro" id="IPR029063">
    <property type="entry name" value="SAM-dependent_MTases_sf"/>
</dbReference>
<comment type="caution">
    <text evidence="6">The sequence shown here is derived from an EMBL/GenBank/DDBJ whole genome shotgun (WGS) entry which is preliminary data.</text>
</comment>
<dbReference type="InterPro" id="IPR020845">
    <property type="entry name" value="AMP-binding_CS"/>
</dbReference>
<proteinExistence type="predicted"/>
<protein>
    <submittedName>
        <fullName evidence="6">Acyl-activating enzyme 19</fullName>
    </submittedName>
</protein>
<keyword evidence="2" id="KW-0863">Zinc-finger</keyword>
<dbReference type="SUPFAM" id="SSF54928">
    <property type="entry name" value="RNA-binding domain, RBD"/>
    <property type="match status" value="1"/>
</dbReference>
<dbReference type="InterPro" id="IPR036736">
    <property type="entry name" value="ACP-like_sf"/>
</dbReference>
<keyword evidence="2" id="KW-0862">Zinc</keyword>
<feature type="domain" description="VWFA" evidence="5">
    <location>
        <begin position="40"/>
        <end position="219"/>
    </location>
</feature>
<dbReference type="PROSITE" id="PS00455">
    <property type="entry name" value="AMP_BINDING"/>
    <property type="match status" value="1"/>
</dbReference>
<organism evidence="6 7">
    <name type="scientific">Durusdinium trenchii</name>
    <dbReference type="NCBI Taxonomy" id="1381693"/>
    <lineage>
        <taxon>Eukaryota</taxon>
        <taxon>Sar</taxon>
        <taxon>Alveolata</taxon>
        <taxon>Dinophyceae</taxon>
        <taxon>Suessiales</taxon>
        <taxon>Symbiodiniaceae</taxon>
        <taxon>Durusdinium</taxon>
    </lineage>
</organism>
<dbReference type="Pfam" id="PF00501">
    <property type="entry name" value="AMP-binding"/>
    <property type="match status" value="1"/>
</dbReference>
<dbReference type="InterPro" id="IPR002372">
    <property type="entry name" value="PQQ_rpt_dom"/>
</dbReference>
<dbReference type="Gene3D" id="3.40.50.410">
    <property type="entry name" value="von Willebrand factor, type A domain"/>
    <property type="match status" value="1"/>
</dbReference>
<dbReference type="InterPro" id="IPR000873">
    <property type="entry name" value="AMP-dep_synth/lig_dom"/>
</dbReference>
<dbReference type="InterPro" id="IPR019446">
    <property type="entry name" value="BMT5-like"/>
</dbReference>
<dbReference type="InterPro" id="IPR000504">
    <property type="entry name" value="RRM_dom"/>
</dbReference>
<dbReference type="Pfam" id="PF00076">
    <property type="entry name" value="RRM_1"/>
    <property type="match status" value="1"/>
</dbReference>
<dbReference type="Gene3D" id="3.30.70.330">
    <property type="match status" value="1"/>
</dbReference>
<dbReference type="CDD" id="cd00590">
    <property type="entry name" value="RRM_SF"/>
    <property type="match status" value="1"/>
</dbReference>
<dbReference type="InterPro" id="IPR042099">
    <property type="entry name" value="ANL_N_sf"/>
</dbReference>
<dbReference type="InterPro" id="IPR011047">
    <property type="entry name" value="Quinoprotein_ADH-like_sf"/>
</dbReference>
<dbReference type="InterPro" id="IPR036465">
    <property type="entry name" value="vWFA_dom_sf"/>
</dbReference>
<dbReference type="PROSITE" id="PS50103">
    <property type="entry name" value="ZF_C3H1"/>
    <property type="match status" value="1"/>
</dbReference>